<evidence type="ECO:0000256" key="1">
    <source>
        <dbReference type="ARBA" id="ARBA00038158"/>
    </source>
</evidence>
<dbReference type="GO" id="GO:0032259">
    <property type="term" value="P:methylation"/>
    <property type="evidence" value="ECO:0007669"/>
    <property type="project" value="UniProtKB-KW"/>
</dbReference>
<dbReference type="STRING" id="1213859.L2FAS6"/>
<accession>L2FAS6</accession>
<dbReference type="CDD" id="cd02440">
    <property type="entry name" value="AdoMet_MTases"/>
    <property type="match status" value="1"/>
</dbReference>
<dbReference type="Pfam" id="PF13489">
    <property type="entry name" value="Methyltransf_23"/>
    <property type="match status" value="1"/>
</dbReference>
<feature type="region of interest" description="Disordered" evidence="2">
    <location>
        <begin position="655"/>
        <end position="678"/>
    </location>
</feature>
<organism evidence="3">
    <name type="scientific">Colletotrichum fructicola (strain Nara gc5)</name>
    <name type="common">Anthracnose fungus</name>
    <name type="synonym">Colletotrichum gloeosporioides (strain Nara gc5)</name>
    <dbReference type="NCBI Taxonomy" id="1213859"/>
    <lineage>
        <taxon>Eukaryota</taxon>
        <taxon>Fungi</taxon>
        <taxon>Dikarya</taxon>
        <taxon>Ascomycota</taxon>
        <taxon>Pezizomycotina</taxon>
        <taxon>Sordariomycetes</taxon>
        <taxon>Hypocreomycetidae</taxon>
        <taxon>Glomerellales</taxon>
        <taxon>Glomerellaceae</taxon>
        <taxon>Colletotrichum</taxon>
        <taxon>Colletotrichum gloeosporioides species complex</taxon>
    </lineage>
</organism>
<dbReference type="GO" id="GO:0008168">
    <property type="term" value="F:methyltransferase activity"/>
    <property type="evidence" value="ECO:0007669"/>
    <property type="project" value="UniProtKB-KW"/>
</dbReference>
<comment type="similarity">
    <text evidence="1">Belongs to the methyltransferase superfamily. LaeA methyltransferase family.</text>
</comment>
<dbReference type="AlphaFoldDB" id="L2FAS6"/>
<proteinExistence type="inferred from homology"/>
<dbReference type="SUPFAM" id="SSF53335">
    <property type="entry name" value="S-adenosyl-L-methionine-dependent methyltransferases"/>
    <property type="match status" value="1"/>
</dbReference>
<dbReference type="PANTHER" id="PTHR43591:SF10">
    <property type="entry name" value="ABC TRANSMEMBRANE TYPE-1 DOMAIN-CONTAINING PROTEIN-RELATED"/>
    <property type="match status" value="1"/>
</dbReference>
<evidence type="ECO:0000313" key="3">
    <source>
        <dbReference type="EMBL" id="ELA23171.1"/>
    </source>
</evidence>
<keyword evidence="3" id="KW-0489">Methyltransferase</keyword>
<dbReference type="EMBL" id="KB021435">
    <property type="protein sequence ID" value="ELA23171.1"/>
    <property type="molecule type" value="Genomic_DNA"/>
</dbReference>
<dbReference type="Gene3D" id="3.40.50.150">
    <property type="entry name" value="Vaccinia Virus protein VP39"/>
    <property type="match status" value="1"/>
</dbReference>
<protein>
    <submittedName>
        <fullName evidence="3">Methyltransferase domain-containing protein</fullName>
    </submittedName>
</protein>
<dbReference type="InterPro" id="IPR029063">
    <property type="entry name" value="SAM-dependent_MTases_sf"/>
</dbReference>
<keyword evidence="3" id="KW-0808">Transferase</keyword>
<gene>
    <name evidence="3" type="ORF">CGGC5_2541</name>
</gene>
<dbReference type="PANTHER" id="PTHR43591">
    <property type="entry name" value="METHYLTRANSFERASE"/>
    <property type="match status" value="1"/>
</dbReference>
<sequence>MIAAAEKEVLAYRRDNEGMKGALRARGLRVPEELKGKEKDVVVGEVRIAAAEETPVEEPSYEEFQQEQTDTQVFSAEEQQMLPEDVSMAQSLDYDPYPPADLFGDVNMGDITVTMSKDATLGTPCFQISSSSTSSLSTPVRPATPDQLSPEQEIIAINLILAMEHICWDHFHPRQYPRHADATKAASGHTMMASTMCMSSAPERVYRSIRRREVETQHTWHASGAGSSLTLRSLLSLAKTLNPGDIELTPVQAWFELAARYGAQALMQEPVIEALKREFCGVVDCIHFGAIIERDAFESVVARVMAEVGVPELPWEGMDVDVVVIHGTSDGSAQVDHEIQIGAEDNSPVDDGAEVQSIASSSTSLSESLRDYHFENGRTYHRYKEGKYHFPNDEKENDRLDLQHHLALLTLGGKLGLAPPCDPAYKVRRALDIGTGTGIWAIQFADDHPETEVLGVDLSPTQPDFVAPNVKFEVDDIEDEWTYTKPFEYIHSRHMTSSLADWKANITPGGYLELQEAEMAFLSDDDTLPADSALVRFGELLRGAGTKFGRNFVVASELKGLMADVGFENVTLSKYKWPLGTWPKDPHFKEIGMFSHENAMMAADGLAMAPLTRAYEWTRDEVEVFLVDVRKDLKNRAYHAYVPMYFLVGRKPMTADKEHSPAPAATPAAAQASEETTT</sequence>
<reference evidence="3" key="1">
    <citation type="submission" date="2012-08" db="EMBL/GenBank/DDBJ databases">
        <title>Genome analysis of Colletotrichum orbiculare and Colletotrichum fructicola.</title>
        <authorList>
            <person name="Gan P.H.P."/>
            <person name="Ikeda K."/>
            <person name="Irieda H."/>
            <person name="Narusaka M."/>
            <person name="O'Connell R.J."/>
            <person name="Narusaka Y."/>
            <person name="Takano Y."/>
            <person name="Kubo Y."/>
            <person name="Shirasu K."/>
        </authorList>
    </citation>
    <scope>NUCLEOTIDE SEQUENCE</scope>
    <source>
        <strain evidence="3">Nara gc5</strain>
    </source>
</reference>
<dbReference type="HOGENOM" id="CLU_405439_0_0_1"/>
<name>L2FAS6_COLFN</name>
<evidence type="ECO:0000256" key="2">
    <source>
        <dbReference type="SAM" id="MobiDB-lite"/>
    </source>
</evidence>
<feature type="compositionally biased region" description="Low complexity" evidence="2">
    <location>
        <begin position="661"/>
        <end position="678"/>
    </location>
</feature>